<dbReference type="InterPro" id="IPR049644">
    <property type="entry name" value="GvpU-like"/>
</dbReference>
<keyword evidence="2" id="KW-1185">Reference proteome</keyword>
<reference evidence="1 2" key="1">
    <citation type="submission" date="2023-06" db="EMBL/GenBank/DDBJ databases">
        <title>Aquibacillus rhizosphaerae LR5S19.</title>
        <authorList>
            <person name="Sun J.-Q."/>
        </authorList>
    </citation>
    <scope>NUCLEOTIDE SEQUENCE [LARGE SCALE GENOMIC DNA]</scope>
    <source>
        <strain evidence="1 2">LR5S19</strain>
    </source>
</reference>
<evidence type="ECO:0000313" key="1">
    <source>
        <dbReference type="EMBL" id="MDL4840380.1"/>
    </source>
</evidence>
<comment type="caution">
    <text evidence="1">The sequence shown here is derived from an EMBL/GenBank/DDBJ whole genome shotgun (WGS) entry which is preliminary data.</text>
</comment>
<dbReference type="NCBIfam" id="NF041667">
    <property type="entry name" value="GvpU"/>
    <property type="match status" value="1"/>
</dbReference>
<dbReference type="EMBL" id="JASTZU010000027">
    <property type="protein sequence ID" value="MDL4840380.1"/>
    <property type="molecule type" value="Genomic_DNA"/>
</dbReference>
<dbReference type="Proteomes" id="UP001235343">
    <property type="component" value="Unassembled WGS sequence"/>
</dbReference>
<evidence type="ECO:0000313" key="2">
    <source>
        <dbReference type="Proteomes" id="UP001235343"/>
    </source>
</evidence>
<name>A0ABT7L5A1_9BACI</name>
<proteinExistence type="predicted"/>
<organism evidence="1 2">
    <name type="scientific">Aquibacillus rhizosphaerae</name>
    <dbReference type="NCBI Taxonomy" id="3051431"/>
    <lineage>
        <taxon>Bacteria</taxon>
        <taxon>Bacillati</taxon>
        <taxon>Bacillota</taxon>
        <taxon>Bacilli</taxon>
        <taxon>Bacillales</taxon>
        <taxon>Bacillaceae</taxon>
        <taxon>Aquibacillus</taxon>
    </lineage>
</organism>
<dbReference type="RefSeq" id="WP_285931411.1">
    <property type="nucleotide sequence ID" value="NZ_JASTZU010000027.1"/>
</dbReference>
<accession>A0ABT7L5A1</accession>
<sequence>MSNKKQDQVTTDDALLDMLLSLVEEDGVELAVTLTVNGAVISGYLIGASDYYEGITESALALQDNTLSKIIAKKFNDMKNAYVKQKQNDEENNEKTPTFIHMKNATYFKLDKQDTSGNTTWWRGRISSVDAVSFDYFT</sequence>
<protein>
    <submittedName>
        <fullName evidence="1">Gas vesicle accessory protein GvpU</fullName>
    </submittedName>
</protein>
<gene>
    <name evidence="1" type="primary">gvpU</name>
    <name evidence="1" type="ORF">QQS35_07975</name>
</gene>